<organism evidence="1 2">
    <name type="scientific">Dokdonella immobilis</name>
    <dbReference type="NCBI Taxonomy" id="578942"/>
    <lineage>
        <taxon>Bacteria</taxon>
        <taxon>Pseudomonadati</taxon>
        <taxon>Pseudomonadota</taxon>
        <taxon>Gammaproteobacteria</taxon>
        <taxon>Lysobacterales</taxon>
        <taxon>Rhodanobacteraceae</taxon>
        <taxon>Dokdonella</taxon>
    </lineage>
</organism>
<dbReference type="RefSeq" id="WP_139225067.1">
    <property type="nucleotide sequence ID" value="NZ_FOVF01000029.1"/>
</dbReference>
<gene>
    <name evidence="1" type="ORF">SAMN05216289_12916</name>
</gene>
<dbReference type="AlphaFoldDB" id="A0A1I4ZV59"/>
<evidence type="ECO:0000313" key="1">
    <source>
        <dbReference type="EMBL" id="SFN53900.1"/>
    </source>
</evidence>
<protein>
    <submittedName>
        <fullName evidence="1">Uncharacterized protein</fullName>
    </submittedName>
</protein>
<dbReference type="Proteomes" id="UP000198575">
    <property type="component" value="Unassembled WGS sequence"/>
</dbReference>
<name>A0A1I4ZV59_9GAMM</name>
<evidence type="ECO:0000313" key="2">
    <source>
        <dbReference type="Proteomes" id="UP000198575"/>
    </source>
</evidence>
<reference evidence="1 2" key="1">
    <citation type="submission" date="2016-10" db="EMBL/GenBank/DDBJ databases">
        <authorList>
            <person name="de Groot N.N."/>
        </authorList>
    </citation>
    <scope>NUCLEOTIDE SEQUENCE [LARGE SCALE GENOMIC DNA]</scope>
    <source>
        <strain evidence="1 2">CGMCC 1.7659</strain>
    </source>
</reference>
<accession>A0A1I4ZV59</accession>
<proteinExistence type="predicted"/>
<dbReference type="EMBL" id="FOVF01000029">
    <property type="protein sequence ID" value="SFN53900.1"/>
    <property type="molecule type" value="Genomic_DNA"/>
</dbReference>
<keyword evidence="2" id="KW-1185">Reference proteome</keyword>
<dbReference type="STRING" id="578942.SAMN05216289_12916"/>
<sequence length="241" mass="26238">MTSAEGALVAAGATTEDAREGCAALARACAAIRGKQTRRNALPGDGPVLKEIESEKPFLELSVDARLEIAAAAATFMPGRFGAPFTTTREWLVSDATQARLNALDPETLQLLRDAAAGGIEAKRTHPSDAISQATGHTYRATKRGQPMRFAEFDFGCACYVVYFEATKSLPGRVWDPIAGRPIGKFHAFMVAAFAQFGFGRESAGFDRRVRDVIAWMAPEGEPFKSEFEHVHRFWIDPTPD</sequence>